<name>A0AAJ1BWR1_9HYPH</name>
<dbReference type="AlphaFoldDB" id="A0AAJ1BWR1"/>
<dbReference type="Proteomes" id="UP001155380">
    <property type="component" value="Unassembled WGS sequence"/>
</dbReference>
<evidence type="ECO:0000313" key="1">
    <source>
        <dbReference type="EMBL" id="MCO5957644.1"/>
    </source>
</evidence>
<sequence>MTDRTFPEVTIPYGELSVKAMRITCAHCDGVAYFPHQTGFNRKPPVAAAQHFQNKGWLVGSGPRKDFCPLHASPAKRKGRKNMADTKATIADKPREMSRDDRRIINDKLDEVYGRDAYKSPWTDAAVAKDLGVPRDWVVQVRDQFFGPAGSNPLFDEFLKETGRMNEAFSAYADSSAVAEKAMADQKRSYAELSKRMDTYRALASKVEREIGR</sequence>
<comment type="caution">
    <text evidence="1">The sequence shown here is derived from an EMBL/GenBank/DDBJ whole genome shotgun (WGS) entry which is preliminary data.</text>
</comment>
<protein>
    <submittedName>
        <fullName evidence="1">Uncharacterized protein</fullName>
    </submittedName>
</protein>
<proteinExistence type="predicted"/>
<organism evidence="1 2">
    <name type="scientific">Ciceribacter sichuanensis</name>
    <dbReference type="NCBI Taxonomy" id="2949647"/>
    <lineage>
        <taxon>Bacteria</taxon>
        <taxon>Pseudomonadati</taxon>
        <taxon>Pseudomonadota</taxon>
        <taxon>Alphaproteobacteria</taxon>
        <taxon>Hyphomicrobiales</taxon>
        <taxon>Rhizobiaceae</taxon>
        <taxon>Ciceribacter</taxon>
    </lineage>
</organism>
<evidence type="ECO:0000313" key="2">
    <source>
        <dbReference type="Proteomes" id="UP001155380"/>
    </source>
</evidence>
<dbReference type="EMBL" id="JAMXLX010000003">
    <property type="protein sequence ID" value="MCO5957644.1"/>
    <property type="molecule type" value="Genomic_DNA"/>
</dbReference>
<dbReference type="RefSeq" id="WP_250913348.1">
    <property type="nucleotide sequence ID" value="NZ_JAMXLX010000003.1"/>
</dbReference>
<reference evidence="1" key="1">
    <citation type="submission" date="2022-06" db="EMBL/GenBank/DDBJ databases">
        <authorList>
            <person name="Sun Q."/>
        </authorList>
    </citation>
    <scope>NUCLEOTIDE SEQUENCE</scope>
    <source>
        <strain evidence="1">S101</strain>
    </source>
</reference>
<gene>
    <name evidence="1" type="ORF">NBH21_12740</name>
</gene>
<accession>A0AAJ1BWR1</accession>